<feature type="domain" description="MACPF" evidence="2">
    <location>
        <begin position="300"/>
        <end position="466"/>
    </location>
</feature>
<feature type="region of interest" description="Disordered" evidence="1">
    <location>
        <begin position="283"/>
        <end position="307"/>
    </location>
</feature>
<keyword evidence="4" id="KW-1185">Reference proteome</keyword>
<evidence type="ECO:0000313" key="4">
    <source>
        <dbReference type="Proteomes" id="UP000215289"/>
    </source>
</evidence>
<dbReference type="InterPro" id="IPR020864">
    <property type="entry name" value="MACPF"/>
</dbReference>
<reference evidence="3 4" key="1">
    <citation type="submission" date="2018-08" db="EMBL/GenBank/DDBJ databases">
        <title>Draft genome sequences of two Aspergillus turcosus clinical strains isolated from bronchoalveolar lavage fluid: one azole-susceptible and the other azole-resistant.</title>
        <authorList>
            <person name="Parent-Michaud M."/>
            <person name="Dufresne P.J."/>
            <person name="Fournier E."/>
            <person name="Martineau C."/>
            <person name="Moreira S."/>
            <person name="Perkins V."/>
            <person name="De Repentigny L."/>
            <person name="Dufresne S.F."/>
        </authorList>
    </citation>
    <scope>NUCLEOTIDE SEQUENCE [LARGE SCALE GENOMIC DNA]</scope>
    <source>
        <strain evidence="3">HMR AF 1038</strain>
    </source>
</reference>
<accession>A0A421D432</accession>
<dbReference type="Proteomes" id="UP000215289">
    <property type="component" value="Unassembled WGS sequence"/>
</dbReference>
<name>A0A421D432_9EURO</name>
<evidence type="ECO:0000259" key="2">
    <source>
        <dbReference type="Pfam" id="PF01823"/>
    </source>
</evidence>
<dbReference type="Pfam" id="PF01823">
    <property type="entry name" value="MACPF"/>
    <property type="match status" value="1"/>
</dbReference>
<organism evidence="3 4">
    <name type="scientific">Aspergillus turcosus</name>
    <dbReference type="NCBI Taxonomy" id="1245748"/>
    <lineage>
        <taxon>Eukaryota</taxon>
        <taxon>Fungi</taxon>
        <taxon>Dikarya</taxon>
        <taxon>Ascomycota</taxon>
        <taxon>Pezizomycotina</taxon>
        <taxon>Eurotiomycetes</taxon>
        <taxon>Eurotiomycetidae</taxon>
        <taxon>Eurotiales</taxon>
        <taxon>Aspergillaceae</taxon>
        <taxon>Aspergillus</taxon>
        <taxon>Aspergillus subgen. Fumigati</taxon>
    </lineage>
</organism>
<gene>
    <name evidence="3" type="ORF">CFD26_104471</name>
</gene>
<comment type="caution">
    <text evidence="3">The sequence shown here is derived from an EMBL/GenBank/DDBJ whole genome shotgun (WGS) entry which is preliminary data.</text>
</comment>
<sequence>MSQPPQGNPGEISYRFWPKFQITITSKDATPFPSFPSDAIKEGHADKILLSDIRSHAGISQKLKFTADDSSFVNDGITLAYYMSLAGETKVKGGNKEPSSDGTIPVVKIKLLPSNAESKPKAAIEPNKELQDGIKDILSQMGDENGAQVVDVEELSKRLGKLTAQSMNFATVAGSEKASDPEDLTESQWARILANNRALHGYYLNEASGIMRKAPKRAFNLAPTHKGDGTTTNPLPPFPPFYVHDEADVEVTETRNAFQNTLARQGFSATVVKAAGALGGSEKLGSTGSVSMASEEEHSKASKDTQTSTFENLHVSYKFPRAVVELDSSCLELTPECIKQAQDTKTPQDVQQFFHDYGNVFAATFTVGGELHSTRSLTTTEKQNLAATKDNVKTAAGFSLSSPYLGGGVSGGWADSSSSNTADQQLRQSLRLAWHARGGDTILCSNPPQWASTVRNHNYWRIINQECLVNMHKFIEKIDSGVADHLASPGQRLHLDDEALANRVRDILRQVFASGNNTSMGRIGNDIRAFFESESFTCEQFNAALDEDEQESKWEEKKSWKELTLEEKCTVGFIAYQLGVIKIN</sequence>
<protein>
    <recommendedName>
        <fullName evidence="2">MACPF domain-containing protein</fullName>
    </recommendedName>
</protein>
<dbReference type="AlphaFoldDB" id="A0A421D432"/>
<evidence type="ECO:0000313" key="3">
    <source>
        <dbReference type="EMBL" id="RLL96866.1"/>
    </source>
</evidence>
<dbReference type="EMBL" id="NIDN02000096">
    <property type="protein sequence ID" value="RLL96866.1"/>
    <property type="molecule type" value="Genomic_DNA"/>
</dbReference>
<dbReference type="OrthoDB" id="2562973at2759"/>
<evidence type="ECO:0000256" key="1">
    <source>
        <dbReference type="SAM" id="MobiDB-lite"/>
    </source>
</evidence>
<proteinExistence type="predicted"/>
<dbReference type="STRING" id="1245748.A0A421D432"/>